<dbReference type="Pfam" id="PF08737">
    <property type="entry name" value="Rgp1"/>
    <property type="match status" value="1"/>
</dbReference>
<dbReference type="EMBL" id="JANAVB010027598">
    <property type="protein sequence ID" value="KAJ6817782.1"/>
    <property type="molecule type" value="Genomic_DNA"/>
</dbReference>
<comment type="caution">
    <text evidence="2">The sequence shown here is derived from an EMBL/GenBank/DDBJ whole genome shotgun (WGS) entry which is preliminary data.</text>
</comment>
<dbReference type="InterPro" id="IPR014752">
    <property type="entry name" value="Arrestin-like_C"/>
</dbReference>
<protein>
    <submittedName>
        <fullName evidence="2">Uncharacterized protein</fullName>
    </submittedName>
</protein>
<dbReference type="Gene3D" id="2.60.40.640">
    <property type="match status" value="1"/>
</dbReference>
<accession>A0AAX6FN69</accession>
<feature type="compositionally biased region" description="Low complexity" evidence="1">
    <location>
        <begin position="1"/>
        <end position="18"/>
    </location>
</feature>
<reference evidence="2" key="2">
    <citation type="submission" date="2023-04" db="EMBL/GenBank/DDBJ databases">
        <authorList>
            <person name="Bruccoleri R.E."/>
            <person name="Oakeley E.J."/>
            <person name="Faust A.-M."/>
            <person name="Dessus-Babus S."/>
            <person name="Altorfer M."/>
            <person name="Burckhardt D."/>
            <person name="Oertli M."/>
            <person name="Naumann U."/>
            <person name="Petersen F."/>
            <person name="Wong J."/>
        </authorList>
    </citation>
    <scope>NUCLEOTIDE SEQUENCE</scope>
    <source>
        <strain evidence="2">GSM-AAB239-AS_SAM_17_03QT</strain>
        <tissue evidence="2">Leaf</tissue>
    </source>
</reference>
<reference evidence="2" key="1">
    <citation type="journal article" date="2023" name="GigaByte">
        <title>Genome assembly of the bearded iris, Iris pallida Lam.</title>
        <authorList>
            <person name="Bruccoleri R.E."/>
            <person name="Oakeley E.J."/>
            <person name="Faust A.M.E."/>
            <person name="Altorfer M."/>
            <person name="Dessus-Babus S."/>
            <person name="Burckhardt D."/>
            <person name="Oertli M."/>
            <person name="Naumann U."/>
            <person name="Petersen F."/>
            <person name="Wong J."/>
        </authorList>
    </citation>
    <scope>NUCLEOTIDE SEQUENCE</scope>
    <source>
        <strain evidence="2">GSM-AAB239-AS_SAM_17_03QT</strain>
    </source>
</reference>
<dbReference type="AlphaFoldDB" id="A0AAX6FN69"/>
<dbReference type="PANTHER" id="PTHR12507">
    <property type="entry name" value="REDUCED GROWTH PHENOTYPE 1 RGP1, YEAST -RELATED"/>
    <property type="match status" value="1"/>
</dbReference>
<sequence length="575" mass="64733">MSSRLSKGFSFFRSSGGSDVDNKGDSPSKHGVLPSLKLKTDKEIYRPGDLVVITVEISSTEVSKPSGQSSDAVPSVLVDNLGFEIKGVEKLDTQWFSTQKLQPGSKQRRGERLFLECSAQSIISKVILSSGSTKTYMVRAELPKNLPPSYRGTAIRYIYYARSTLHGRWLVLENGHQDKESNDELIRLEARVSLQIWVTQQSNNLLSEGALPTEASQMDIFWKEKDADCEWVRANDISDELEEGYDSSRDEVSSVSSFNPARRSADMSLKSSLSLQSMVTRASNSESQYPQGDSTSFPTYIPLSQLSVAETIDNQSEGLVSPMKKYRSVVSPKLQRKISNMNQTDKTAPPLHGPVEPITSEGFIRGRSYNIRIDDQVLLRFSPGNSDSTYYFGDMIGGTLTFFHGEGARRCLEVSVTLETSEIISQRFVHPSRRRSLTITKWLGMNIHFLLRRERGEIGFFQLLCMHPHHARKLHAQEMRITCLLEVFGSALERYKHLLHIVDEEGSLRSSGYCVRVPFALQLCHRAVDKMRITWFVSWEVCGSVLESSPFELPGSYFLVPSFPTTRSCKIVNYV</sequence>
<proteinExistence type="predicted"/>
<keyword evidence="3" id="KW-1185">Reference proteome</keyword>
<dbReference type="InterPro" id="IPR014848">
    <property type="entry name" value="Rgp1"/>
</dbReference>
<organism evidence="2 3">
    <name type="scientific">Iris pallida</name>
    <name type="common">Sweet iris</name>
    <dbReference type="NCBI Taxonomy" id="29817"/>
    <lineage>
        <taxon>Eukaryota</taxon>
        <taxon>Viridiplantae</taxon>
        <taxon>Streptophyta</taxon>
        <taxon>Embryophyta</taxon>
        <taxon>Tracheophyta</taxon>
        <taxon>Spermatophyta</taxon>
        <taxon>Magnoliopsida</taxon>
        <taxon>Liliopsida</taxon>
        <taxon>Asparagales</taxon>
        <taxon>Iridaceae</taxon>
        <taxon>Iridoideae</taxon>
        <taxon>Irideae</taxon>
        <taxon>Iris</taxon>
    </lineage>
</organism>
<gene>
    <name evidence="2" type="ORF">M6B38_409140</name>
</gene>
<evidence type="ECO:0000313" key="2">
    <source>
        <dbReference type="EMBL" id="KAJ6817782.1"/>
    </source>
</evidence>
<name>A0AAX6FN69_IRIPA</name>
<feature type="region of interest" description="Disordered" evidence="1">
    <location>
        <begin position="1"/>
        <end position="33"/>
    </location>
</feature>
<evidence type="ECO:0000256" key="1">
    <source>
        <dbReference type="SAM" id="MobiDB-lite"/>
    </source>
</evidence>
<dbReference type="Proteomes" id="UP001140949">
    <property type="component" value="Unassembled WGS sequence"/>
</dbReference>
<evidence type="ECO:0000313" key="3">
    <source>
        <dbReference type="Proteomes" id="UP001140949"/>
    </source>
</evidence>